<dbReference type="RefSeq" id="WP_009545407.1">
    <property type="nucleotide sequence ID" value="NC_010546.1"/>
</dbReference>
<sequence length="90" mass="10109">MLADTVINQFIVKLRLQAVLEGIDEKVALGYASARLRLATGEISKNDYHSLIDEINRIFCLSASSDTDQASHLNHWIEQQIVDLRIAQLS</sequence>
<evidence type="ECO:0000313" key="2">
    <source>
        <dbReference type="Proteomes" id="UP000001203"/>
    </source>
</evidence>
<name>B1WZ08_CROS5</name>
<dbReference type="eggNOG" id="ENOG5032G0P">
    <property type="taxonomic scope" value="Bacteria"/>
</dbReference>
<protein>
    <submittedName>
        <fullName evidence="1">Uncharacterized protein</fullName>
    </submittedName>
</protein>
<dbReference type="Proteomes" id="UP000001203">
    <property type="component" value="Chromosome circular"/>
</dbReference>
<gene>
    <name evidence="1" type="ordered locus">cce_3424</name>
</gene>
<reference evidence="1 2" key="1">
    <citation type="journal article" date="2008" name="Proc. Natl. Acad. Sci. U.S.A.">
        <title>The genome of Cyanothece 51142, a unicellular diazotrophic cyanobacterium important in the marine nitrogen cycle.</title>
        <authorList>
            <person name="Welsh E.A."/>
            <person name="Liberton M."/>
            <person name="Stoeckel J."/>
            <person name="Loh T."/>
            <person name="Elvitigala T."/>
            <person name="Wang C."/>
            <person name="Wollam A."/>
            <person name="Fulton R.S."/>
            <person name="Clifton S.W."/>
            <person name="Jacobs J.M."/>
            <person name="Aurora R."/>
            <person name="Ghosh B.K."/>
            <person name="Sherman L.A."/>
            <person name="Smith R.D."/>
            <person name="Wilson R.K."/>
            <person name="Pakrasi H.B."/>
        </authorList>
    </citation>
    <scope>NUCLEOTIDE SEQUENCE [LARGE SCALE GENOMIC DNA]</scope>
    <source>
        <strain evidence="2">ATCC 51142 / BH68</strain>
    </source>
</reference>
<dbReference type="OrthoDB" id="428485at2"/>
<evidence type="ECO:0000313" key="1">
    <source>
        <dbReference type="EMBL" id="ACB52772.1"/>
    </source>
</evidence>
<proteinExistence type="predicted"/>
<dbReference type="HOGENOM" id="CLU_2435882_0_0_3"/>
<organism evidence="1 2">
    <name type="scientific">Crocosphaera subtropica (strain ATCC 51142 / BH68)</name>
    <name type="common">Cyanothece sp. (strain ATCC 51142)</name>
    <dbReference type="NCBI Taxonomy" id="43989"/>
    <lineage>
        <taxon>Bacteria</taxon>
        <taxon>Bacillati</taxon>
        <taxon>Cyanobacteriota</taxon>
        <taxon>Cyanophyceae</taxon>
        <taxon>Oscillatoriophycideae</taxon>
        <taxon>Chroococcales</taxon>
        <taxon>Aphanothecaceae</taxon>
        <taxon>Crocosphaera</taxon>
        <taxon>Crocosphaera subtropica</taxon>
    </lineage>
</organism>
<accession>B1WZ08</accession>
<dbReference type="AlphaFoldDB" id="B1WZ08"/>
<dbReference type="KEGG" id="cyt:cce_3424"/>
<keyword evidence="2" id="KW-1185">Reference proteome</keyword>
<dbReference type="EMBL" id="CP000806">
    <property type="protein sequence ID" value="ACB52772.1"/>
    <property type="molecule type" value="Genomic_DNA"/>
</dbReference>